<evidence type="ECO:0000256" key="2">
    <source>
        <dbReference type="ARBA" id="ARBA00008432"/>
    </source>
</evidence>
<feature type="transmembrane region" description="Helical" evidence="8">
    <location>
        <begin position="341"/>
        <end position="359"/>
    </location>
</feature>
<name>A0AAV2G384_9ROSI</name>
<dbReference type="FunFam" id="1.20.1250.20:FF:000048">
    <property type="entry name" value="High affinity nitrate transporter"/>
    <property type="match status" value="1"/>
</dbReference>
<dbReference type="Proteomes" id="UP001497516">
    <property type="component" value="Chromosome 7"/>
</dbReference>
<gene>
    <name evidence="9" type="ORF">LTRI10_LOCUS44076</name>
</gene>
<proteinExistence type="inferred from homology"/>
<keyword evidence="4 8" id="KW-1133">Transmembrane helix</keyword>
<feature type="transmembrane region" description="Helical" evidence="8">
    <location>
        <begin position="116"/>
        <end position="137"/>
    </location>
</feature>
<feature type="compositionally biased region" description="Polar residues" evidence="7">
    <location>
        <begin position="508"/>
        <end position="523"/>
    </location>
</feature>
<keyword evidence="5" id="KW-0534">Nitrate assimilation</keyword>
<feature type="transmembrane region" description="Helical" evidence="8">
    <location>
        <begin position="365"/>
        <end position="392"/>
    </location>
</feature>
<dbReference type="Gene3D" id="1.20.1250.20">
    <property type="entry name" value="MFS general substrate transporter like domains"/>
    <property type="match status" value="2"/>
</dbReference>
<accession>A0AAV2G384</accession>
<evidence type="ECO:0000256" key="8">
    <source>
        <dbReference type="SAM" id="Phobius"/>
    </source>
</evidence>
<dbReference type="InterPro" id="IPR011701">
    <property type="entry name" value="MFS"/>
</dbReference>
<keyword evidence="6 8" id="KW-0472">Membrane</keyword>
<feature type="transmembrane region" description="Helical" evidence="8">
    <location>
        <begin position="431"/>
        <end position="450"/>
    </location>
</feature>
<keyword evidence="10" id="KW-1185">Reference proteome</keyword>
<comment type="subcellular location">
    <subcellularLocation>
        <location evidence="1">Membrane</location>
        <topology evidence="1">Multi-pass membrane protein</topology>
    </subcellularLocation>
</comment>
<feature type="transmembrane region" description="Helical" evidence="8">
    <location>
        <begin position="215"/>
        <end position="239"/>
    </location>
</feature>
<feature type="transmembrane region" description="Helical" evidence="8">
    <location>
        <begin position="301"/>
        <end position="320"/>
    </location>
</feature>
<keyword evidence="3 8" id="KW-0812">Transmembrane</keyword>
<dbReference type="CDD" id="cd17341">
    <property type="entry name" value="MFS_NRT2_like"/>
    <property type="match status" value="1"/>
</dbReference>
<dbReference type="Pfam" id="PF07690">
    <property type="entry name" value="MFS_1"/>
    <property type="match status" value="1"/>
</dbReference>
<reference evidence="9 10" key="1">
    <citation type="submission" date="2024-04" db="EMBL/GenBank/DDBJ databases">
        <authorList>
            <person name="Fracassetti M."/>
        </authorList>
    </citation>
    <scope>NUCLEOTIDE SEQUENCE [LARGE SCALE GENOMIC DNA]</scope>
</reference>
<evidence type="ECO:0000313" key="9">
    <source>
        <dbReference type="EMBL" id="CAL1404200.1"/>
    </source>
</evidence>
<evidence type="ECO:0000256" key="6">
    <source>
        <dbReference type="ARBA" id="ARBA00023136"/>
    </source>
</evidence>
<feature type="region of interest" description="Disordered" evidence="7">
    <location>
        <begin position="499"/>
        <end position="523"/>
    </location>
</feature>
<feature type="transmembrane region" description="Helical" evidence="8">
    <location>
        <begin position="56"/>
        <end position="77"/>
    </location>
</feature>
<protein>
    <submittedName>
        <fullName evidence="9">Uncharacterized protein</fullName>
    </submittedName>
</protein>
<evidence type="ECO:0000256" key="1">
    <source>
        <dbReference type="ARBA" id="ARBA00004141"/>
    </source>
</evidence>
<dbReference type="EMBL" id="OZ034820">
    <property type="protein sequence ID" value="CAL1404200.1"/>
    <property type="molecule type" value="Genomic_DNA"/>
</dbReference>
<feature type="transmembrane region" description="Helical" evidence="8">
    <location>
        <begin position="144"/>
        <end position="164"/>
    </location>
</feature>
<comment type="similarity">
    <text evidence="2">Belongs to the major facilitator superfamily. Nitrate/nitrite porter (TC 2.A.1.8) family.</text>
</comment>
<dbReference type="PANTHER" id="PTHR23515">
    <property type="entry name" value="HIGH-AFFINITY NITRATE TRANSPORTER 2.3"/>
    <property type="match status" value="1"/>
</dbReference>
<dbReference type="GO" id="GO:0042128">
    <property type="term" value="P:nitrate assimilation"/>
    <property type="evidence" value="ECO:0007669"/>
    <property type="project" value="UniProtKB-KW"/>
</dbReference>
<evidence type="ECO:0000256" key="7">
    <source>
        <dbReference type="SAM" id="MobiDB-lite"/>
    </source>
</evidence>
<sequence length="523" mass="56744">MGDPRSMPANRPDFAFSVEAEDPSAAKFDLPVDSEHKATKFKLFSFANPHMRTFHLSWISFFTCFVSTFAAAPLVPIIRDNLNITKSDIGSAGVASVSGSIFSRLVMGAVCDLLGPRYGCAFLVMLSAPTVFCMSFVSDASGYVAVRFMIGFSLATFVSCQYWMSTMFNSSIIGLVNGTAAGWGNMGGGATQLIMPLVYEIIRRGGASPFTAWRIAFFIPGWLHVIMGIMVLTLGQDLPDGNLGALQKKGDVAKDKFSKVLWGALSNYRTWIFALLYGYSMGVELSTDNVVAEYFYDRFDLKLHTAGIIAATFGMANLVARPFGGYASDVAAKYFGMRGRLWTLWTLQTLGGVFCIWLGKASTLPLAILSMILFSVGAQAACGATFGIIPFVSRRSLGIISGLAGAGGNFGSGLTQLVFFSTNRYSTETGLFLMGIMIVCCTLPVTLVHFPQWGGMFFPASSDPVKSTEEYYYEMEWSEEEKQKGLHHNSLKFAANCRSERGPRRGSNVASVATPPTATPNHV</sequence>
<evidence type="ECO:0000313" key="10">
    <source>
        <dbReference type="Proteomes" id="UP001497516"/>
    </source>
</evidence>
<dbReference type="InterPro" id="IPR036259">
    <property type="entry name" value="MFS_trans_sf"/>
</dbReference>
<dbReference type="InterPro" id="IPR044772">
    <property type="entry name" value="NO3_transporter"/>
</dbReference>
<dbReference type="AlphaFoldDB" id="A0AAV2G384"/>
<feature type="transmembrane region" description="Helical" evidence="8">
    <location>
        <begin position="399"/>
        <end position="419"/>
    </location>
</feature>
<organism evidence="9 10">
    <name type="scientific">Linum trigynum</name>
    <dbReference type="NCBI Taxonomy" id="586398"/>
    <lineage>
        <taxon>Eukaryota</taxon>
        <taxon>Viridiplantae</taxon>
        <taxon>Streptophyta</taxon>
        <taxon>Embryophyta</taxon>
        <taxon>Tracheophyta</taxon>
        <taxon>Spermatophyta</taxon>
        <taxon>Magnoliopsida</taxon>
        <taxon>eudicotyledons</taxon>
        <taxon>Gunneridae</taxon>
        <taxon>Pentapetalae</taxon>
        <taxon>rosids</taxon>
        <taxon>fabids</taxon>
        <taxon>Malpighiales</taxon>
        <taxon>Linaceae</taxon>
        <taxon>Linum</taxon>
    </lineage>
</organism>
<evidence type="ECO:0000256" key="5">
    <source>
        <dbReference type="ARBA" id="ARBA00023063"/>
    </source>
</evidence>
<evidence type="ECO:0000256" key="3">
    <source>
        <dbReference type="ARBA" id="ARBA00022692"/>
    </source>
</evidence>
<dbReference type="SUPFAM" id="SSF103473">
    <property type="entry name" value="MFS general substrate transporter"/>
    <property type="match status" value="1"/>
</dbReference>
<dbReference type="FunFam" id="1.20.1250.20:FF:000053">
    <property type="entry name" value="Nitrate transporter 2.1"/>
    <property type="match status" value="1"/>
</dbReference>
<dbReference type="GO" id="GO:0016020">
    <property type="term" value="C:membrane"/>
    <property type="evidence" value="ECO:0007669"/>
    <property type="project" value="UniProtKB-SubCell"/>
</dbReference>
<evidence type="ECO:0000256" key="4">
    <source>
        <dbReference type="ARBA" id="ARBA00022989"/>
    </source>
</evidence>
<dbReference type="GO" id="GO:0015112">
    <property type="term" value="F:nitrate transmembrane transporter activity"/>
    <property type="evidence" value="ECO:0007669"/>
    <property type="project" value="InterPro"/>
</dbReference>